<dbReference type="AlphaFoldDB" id="A0A6G8PTN7"/>
<evidence type="ECO:0000256" key="3">
    <source>
        <dbReference type="ARBA" id="ARBA00022741"/>
    </source>
</evidence>
<comment type="pathway">
    <text evidence="5">Purine metabolism; AMP biosynthesis via salvage pathway; AMP from ADP: step 1/1.</text>
</comment>
<comment type="catalytic activity">
    <reaction evidence="5 7">
        <text>AMP + ATP = 2 ADP</text>
        <dbReference type="Rhea" id="RHEA:12973"/>
        <dbReference type="ChEBI" id="CHEBI:30616"/>
        <dbReference type="ChEBI" id="CHEBI:456215"/>
        <dbReference type="ChEBI" id="CHEBI:456216"/>
        <dbReference type="EC" id="2.7.4.3"/>
    </reaction>
</comment>
<feature type="binding site" evidence="5">
    <location>
        <position position="89"/>
    </location>
    <ligand>
        <name>AMP</name>
        <dbReference type="ChEBI" id="CHEBI:456215"/>
    </ligand>
</feature>
<dbReference type="CDD" id="cd01428">
    <property type="entry name" value="ADK"/>
    <property type="match status" value="1"/>
</dbReference>
<keyword evidence="3 5" id="KW-0547">Nucleotide-binding</keyword>
<keyword evidence="9" id="KW-1185">Reference proteome</keyword>
<gene>
    <name evidence="5" type="primary">adk</name>
    <name evidence="8" type="ORF">GBA65_01010</name>
</gene>
<keyword evidence="5" id="KW-0963">Cytoplasm</keyword>
<dbReference type="KEGG" id="rmar:GBA65_01010"/>
<feature type="region of interest" description="NMP" evidence="5">
    <location>
        <begin position="30"/>
        <end position="59"/>
    </location>
</feature>
<dbReference type="Gene3D" id="3.40.50.300">
    <property type="entry name" value="P-loop containing nucleotide triphosphate hydrolases"/>
    <property type="match status" value="1"/>
</dbReference>
<feature type="binding site" evidence="5">
    <location>
        <position position="31"/>
    </location>
    <ligand>
        <name>AMP</name>
        <dbReference type="ChEBI" id="CHEBI:456215"/>
    </ligand>
</feature>
<dbReference type="InterPro" id="IPR000850">
    <property type="entry name" value="Adenylat/UMP-CMP_kin"/>
</dbReference>
<dbReference type="GO" id="GO:0004017">
    <property type="term" value="F:AMP kinase activity"/>
    <property type="evidence" value="ECO:0007669"/>
    <property type="project" value="UniProtKB-UniRule"/>
</dbReference>
<evidence type="ECO:0000256" key="1">
    <source>
        <dbReference type="ARBA" id="ARBA00022679"/>
    </source>
</evidence>
<keyword evidence="5 7" id="KW-0067">ATP-binding</keyword>
<comment type="domain">
    <text evidence="5">Consists of three domains, a large central CORE domain and two small peripheral domains, NMPbind and LID, which undergo movements during catalysis. The LID domain closes over the site of phosphoryl transfer upon ATP binding. Assembling and dissambling the active center during each catalytic cycle provides an effective means to prevent ATP hydrolysis.</text>
</comment>
<dbReference type="GO" id="GO:0005524">
    <property type="term" value="F:ATP binding"/>
    <property type="evidence" value="ECO:0007669"/>
    <property type="project" value="UniProtKB-UniRule"/>
</dbReference>
<dbReference type="EC" id="2.7.4.3" evidence="5 7"/>
<name>A0A6G8PTN7_9ACTN</name>
<dbReference type="GO" id="GO:0005737">
    <property type="term" value="C:cytoplasm"/>
    <property type="evidence" value="ECO:0007669"/>
    <property type="project" value="UniProtKB-SubCell"/>
</dbReference>
<comment type="caution">
    <text evidence="5">Lacks conserved residue(s) required for the propagation of feature annotation.</text>
</comment>
<feature type="binding site" evidence="5">
    <location>
        <position position="126"/>
    </location>
    <ligand>
        <name>ATP</name>
        <dbReference type="ChEBI" id="CHEBI:30616"/>
    </ligand>
</feature>
<keyword evidence="2 5" id="KW-0545">Nucleotide biosynthesis</keyword>
<keyword evidence="1 5" id="KW-0808">Transferase</keyword>
<evidence type="ECO:0000256" key="7">
    <source>
        <dbReference type="RuleBase" id="RU003331"/>
    </source>
</evidence>
<dbReference type="RefSeq" id="WP_166395003.1">
    <property type="nucleotide sequence ID" value="NZ_CP045121.1"/>
</dbReference>
<protein>
    <recommendedName>
        <fullName evidence="5 7">Adenylate kinase</fullName>
        <shortName evidence="5">AK</shortName>
        <ecNumber evidence="5 7">2.7.4.3</ecNumber>
    </recommendedName>
    <alternativeName>
        <fullName evidence="5">ATP-AMP transphosphorylase</fullName>
    </alternativeName>
    <alternativeName>
        <fullName evidence="5">ATP:AMP phosphotransferase</fullName>
    </alternativeName>
    <alternativeName>
        <fullName evidence="5">Adenylate monophosphate kinase</fullName>
    </alternativeName>
</protein>
<dbReference type="Proteomes" id="UP000502706">
    <property type="component" value="Chromosome"/>
</dbReference>
<dbReference type="InterPro" id="IPR027417">
    <property type="entry name" value="P-loop_NTPase"/>
</dbReference>
<comment type="similarity">
    <text evidence="5 6">Belongs to the adenylate kinase family.</text>
</comment>
<comment type="subcellular location">
    <subcellularLocation>
        <location evidence="5 7">Cytoplasm</location>
    </subcellularLocation>
</comment>
<comment type="function">
    <text evidence="5">Catalyzes the reversible transfer of the terminal phosphate group between ATP and AMP. Plays an important role in cellular energy homeostasis and in adenine nucleotide metabolism.</text>
</comment>
<feature type="binding site" evidence="5">
    <location>
        <position position="36"/>
    </location>
    <ligand>
        <name>AMP</name>
        <dbReference type="ChEBI" id="CHEBI:456215"/>
    </ligand>
</feature>
<accession>A0A6G8PTN7</accession>
<proteinExistence type="inferred from homology"/>
<comment type="subunit">
    <text evidence="5 7">Monomer.</text>
</comment>
<dbReference type="GO" id="GO:0044209">
    <property type="term" value="P:AMP salvage"/>
    <property type="evidence" value="ECO:0007669"/>
    <property type="project" value="UniProtKB-UniRule"/>
</dbReference>
<evidence type="ECO:0000256" key="2">
    <source>
        <dbReference type="ARBA" id="ARBA00022727"/>
    </source>
</evidence>
<reference evidence="8 9" key="1">
    <citation type="submission" date="2019-10" db="EMBL/GenBank/DDBJ databases">
        <title>Rubrobacter sp nov SCSIO 52915 isolated from a deep-sea sediment in the South China Sea.</title>
        <authorList>
            <person name="Chen R.W."/>
        </authorList>
    </citation>
    <scope>NUCLEOTIDE SEQUENCE [LARGE SCALE GENOMIC DNA]</scope>
    <source>
        <strain evidence="8 9">SCSIO 52915</strain>
    </source>
</reference>
<dbReference type="PANTHER" id="PTHR23359">
    <property type="entry name" value="NUCLEOTIDE KINASE"/>
    <property type="match status" value="1"/>
</dbReference>
<keyword evidence="4 5" id="KW-0418">Kinase</keyword>
<evidence type="ECO:0000256" key="4">
    <source>
        <dbReference type="ARBA" id="ARBA00022777"/>
    </source>
</evidence>
<dbReference type="Pfam" id="PF00406">
    <property type="entry name" value="ADK"/>
    <property type="match status" value="1"/>
</dbReference>
<evidence type="ECO:0000256" key="6">
    <source>
        <dbReference type="RuleBase" id="RU003330"/>
    </source>
</evidence>
<feature type="binding site" evidence="5">
    <location>
        <position position="197"/>
    </location>
    <ligand>
        <name>ATP</name>
        <dbReference type="ChEBI" id="CHEBI:30616"/>
    </ligand>
</feature>
<evidence type="ECO:0000313" key="9">
    <source>
        <dbReference type="Proteomes" id="UP000502706"/>
    </source>
</evidence>
<evidence type="ECO:0000256" key="5">
    <source>
        <dbReference type="HAMAP-Rule" id="MF_00235"/>
    </source>
</evidence>
<sequence length="219" mass="24324">MKLVIIGPVGSGKGTQAQAISWRLHYSRHSTGDLIRDHVEAGSPLGKQMKDLLDRGEPVPDNIIMRLVVPLLFPGGGFILDGCPLNMTQARALDAAFEERHGGPSRVLMLDGPTDDELVERVLGGRLVSKTTNYTYHEKYAPPPGPEQQTDPGPFVRLPDDKEDVLRRRIAAYRKEADELKEHYSKRGVLALIDARQPIEKVTEDIFDAINNPPQQTTE</sequence>
<organism evidence="8 9">
    <name type="scientific">Rubrobacter marinus</name>
    <dbReference type="NCBI Taxonomy" id="2653852"/>
    <lineage>
        <taxon>Bacteria</taxon>
        <taxon>Bacillati</taxon>
        <taxon>Actinomycetota</taxon>
        <taxon>Rubrobacteria</taxon>
        <taxon>Rubrobacterales</taxon>
        <taxon>Rubrobacteraceae</taxon>
        <taxon>Rubrobacter</taxon>
    </lineage>
</organism>
<dbReference type="EMBL" id="CP045121">
    <property type="protein sequence ID" value="QIN77326.1"/>
    <property type="molecule type" value="Genomic_DNA"/>
</dbReference>
<dbReference type="UniPathway" id="UPA00588">
    <property type="reaction ID" value="UER00649"/>
</dbReference>
<feature type="binding site" evidence="5">
    <location>
        <position position="169"/>
    </location>
    <ligand>
        <name>AMP</name>
        <dbReference type="ChEBI" id="CHEBI:456215"/>
    </ligand>
</feature>
<dbReference type="HAMAP" id="MF_00235">
    <property type="entry name" value="Adenylate_kinase_Adk"/>
    <property type="match status" value="1"/>
</dbReference>
<feature type="binding site" evidence="5">
    <location>
        <begin position="10"/>
        <end position="15"/>
    </location>
    <ligand>
        <name>ATP</name>
        <dbReference type="ChEBI" id="CHEBI:30616"/>
    </ligand>
</feature>
<dbReference type="PRINTS" id="PR00094">
    <property type="entry name" value="ADENYLTKNASE"/>
</dbReference>
<dbReference type="SUPFAM" id="SSF52540">
    <property type="entry name" value="P-loop containing nucleoside triphosphate hydrolases"/>
    <property type="match status" value="1"/>
</dbReference>
<feature type="binding site" evidence="5">
    <location>
        <begin position="135"/>
        <end position="136"/>
    </location>
    <ligand>
        <name>ATP</name>
        <dbReference type="ChEBI" id="CHEBI:30616"/>
    </ligand>
</feature>
<evidence type="ECO:0000313" key="8">
    <source>
        <dbReference type="EMBL" id="QIN77326.1"/>
    </source>
</evidence>